<feature type="signal peptide" evidence="1">
    <location>
        <begin position="1"/>
        <end position="20"/>
    </location>
</feature>
<dbReference type="InterPro" id="IPR011047">
    <property type="entry name" value="Quinoprotein_ADH-like_sf"/>
</dbReference>
<gene>
    <name evidence="3" type="ORF">BK123_22985</name>
</gene>
<dbReference type="Gene3D" id="2.60.40.1080">
    <property type="match status" value="2"/>
</dbReference>
<comment type="caution">
    <text evidence="3">The sequence shown here is derived from an EMBL/GenBank/DDBJ whole genome shotgun (WGS) entry which is preliminary data.</text>
</comment>
<dbReference type="PANTHER" id="PTHR42754:SF1">
    <property type="entry name" value="LIPOPROTEIN"/>
    <property type="match status" value="1"/>
</dbReference>
<evidence type="ECO:0000313" key="4">
    <source>
        <dbReference type="Proteomes" id="UP000187074"/>
    </source>
</evidence>
<feature type="domain" description="BIG2" evidence="2">
    <location>
        <begin position="492"/>
        <end position="574"/>
    </location>
</feature>
<evidence type="ECO:0000313" key="3">
    <source>
        <dbReference type="EMBL" id="OME90165.1"/>
    </source>
</evidence>
<dbReference type="InterPro" id="IPR003343">
    <property type="entry name" value="Big_2"/>
</dbReference>
<dbReference type="SUPFAM" id="SSF49373">
    <property type="entry name" value="Invasin/intimin cell-adhesion fragments"/>
    <property type="match status" value="2"/>
</dbReference>
<dbReference type="InterPro" id="IPR008964">
    <property type="entry name" value="Invasin/intimin_cell_adhesion"/>
</dbReference>
<accession>A0A1R1AWV5</accession>
<dbReference type="AlphaFoldDB" id="A0A1R1AWV5"/>
<dbReference type="STRING" id="1401.BK123_22985"/>
<dbReference type="Gene3D" id="2.130.10.10">
    <property type="entry name" value="YVTN repeat-like/Quinoprotein amine dehydrogenase"/>
    <property type="match status" value="1"/>
</dbReference>
<protein>
    <recommendedName>
        <fullName evidence="2">BIG2 domain-containing protein</fullName>
    </recommendedName>
</protein>
<reference evidence="3 4" key="1">
    <citation type="submission" date="2016-11" db="EMBL/GenBank/DDBJ databases">
        <title>Paenibacillus species isolates.</title>
        <authorList>
            <person name="Beno S.M."/>
        </authorList>
    </citation>
    <scope>NUCLEOTIDE SEQUENCE [LARGE SCALE GENOMIC DNA]</scope>
    <source>
        <strain evidence="3 4">FSL F4-0100</strain>
    </source>
</reference>
<organism evidence="3 4">
    <name type="scientific">Paenibacillus lautus</name>
    <name type="common">Bacillus lautus</name>
    <dbReference type="NCBI Taxonomy" id="1401"/>
    <lineage>
        <taxon>Bacteria</taxon>
        <taxon>Bacillati</taxon>
        <taxon>Bacillota</taxon>
        <taxon>Bacilli</taxon>
        <taxon>Bacillales</taxon>
        <taxon>Paenibacillaceae</taxon>
        <taxon>Paenibacillus</taxon>
    </lineage>
</organism>
<proteinExistence type="predicted"/>
<evidence type="ECO:0000259" key="2">
    <source>
        <dbReference type="SMART" id="SM00635"/>
    </source>
</evidence>
<dbReference type="InterPro" id="IPR015943">
    <property type="entry name" value="WD40/YVTN_repeat-like_dom_sf"/>
</dbReference>
<dbReference type="SUPFAM" id="SSF50998">
    <property type="entry name" value="Quinoprotein alcohol dehydrogenase-like"/>
    <property type="match status" value="1"/>
</dbReference>
<evidence type="ECO:0000256" key="1">
    <source>
        <dbReference type="SAM" id="SignalP"/>
    </source>
</evidence>
<dbReference type="PANTHER" id="PTHR42754">
    <property type="entry name" value="ENDOGLUCANASE"/>
    <property type="match status" value="1"/>
</dbReference>
<dbReference type="EMBL" id="MRTF01000008">
    <property type="protein sequence ID" value="OME90165.1"/>
    <property type="molecule type" value="Genomic_DNA"/>
</dbReference>
<dbReference type="Proteomes" id="UP000187074">
    <property type="component" value="Unassembled WGS sequence"/>
</dbReference>
<sequence length="591" mass="64894">MACFAGLLLMFGLMPGLSHAATDTAQSTVEWSRDYGSNSAGNDVIPTSDGGYIAVGGIFEAGKYQKAYILKLDAEGQVEWEQKPMYPTTNSMAYRVIETKDGGYLVAGNTNSEDVPIVGQLYIIRLDSSGNVLWEKVQNDTIHSTPTAIVETEDGDFFIAGSGSVGWVAYEKAYILKIDINGETLWYNKYNYTDSVEFNDLIPANDGGYIAVGGVGRAEYETGDLDAMLMVKIDDQGKEVWSKQFKDPDSRWTAFSITASEDGGYVIGSEKRIDRNRVNALTKLDLNGQVQWEKTYRDGMNSEFFKRLVHTKDGYAMLGEHISHNSLDYKRQYDVLSVDGNGQFISRELFKGPPIYLGGSAAVTPDGGFIFPGTVVRGDVKKFQLMKLSPSADRPVERTLTGISFTEKEKKLKAGTSVFTVLQAVYSDGTKSDLSSAADYVSADSAIVEIDALGRITGHEPGNSYVEAAYEGFTARLSITVFPEDSDEFEPVSGYIKLDSDEYSLAEGTMLDLKVILRNYINQNEIDITRQTTFISDHPDIAEVDKEGNLIGHKPGKTQIYAQYKGSITSANVLVVRSSVPNESVQSDTLK</sequence>
<feature type="domain" description="BIG2" evidence="2">
    <location>
        <begin position="399"/>
        <end position="480"/>
    </location>
</feature>
<name>A0A1R1AWV5_PAELA</name>
<feature type="chain" id="PRO_5012661112" description="BIG2 domain-containing protein" evidence="1">
    <location>
        <begin position="21"/>
        <end position="591"/>
    </location>
</feature>
<keyword evidence="1" id="KW-0732">Signal</keyword>
<dbReference type="SMART" id="SM00635">
    <property type="entry name" value="BID_2"/>
    <property type="match status" value="2"/>
</dbReference>